<dbReference type="GO" id="GO:1990281">
    <property type="term" value="C:efflux pump complex"/>
    <property type="evidence" value="ECO:0007669"/>
    <property type="project" value="TreeGrafter"/>
</dbReference>
<dbReference type="Gene3D" id="1.10.287.470">
    <property type="entry name" value="Helix hairpin bin"/>
    <property type="match status" value="1"/>
</dbReference>
<dbReference type="OrthoDB" id="9784685at2"/>
<evidence type="ECO:0000256" key="1">
    <source>
        <dbReference type="ARBA" id="ARBA00009477"/>
    </source>
</evidence>
<dbReference type="Pfam" id="PF25917">
    <property type="entry name" value="BSH_RND"/>
    <property type="match status" value="1"/>
</dbReference>
<organism evidence="6 7">
    <name type="scientific">Chitinophaga cymbidii</name>
    <dbReference type="NCBI Taxonomy" id="1096750"/>
    <lineage>
        <taxon>Bacteria</taxon>
        <taxon>Pseudomonadati</taxon>
        <taxon>Bacteroidota</taxon>
        <taxon>Chitinophagia</taxon>
        <taxon>Chitinophagales</taxon>
        <taxon>Chitinophagaceae</taxon>
        <taxon>Chitinophaga</taxon>
    </lineage>
</organism>
<proteinExistence type="inferred from homology"/>
<dbReference type="AlphaFoldDB" id="A0A512RH92"/>
<dbReference type="PANTHER" id="PTHR30469:SF15">
    <property type="entry name" value="HLYD FAMILY OF SECRETION PROTEINS"/>
    <property type="match status" value="1"/>
</dbReference>
<feature type="domain" description="Multidrug resistance protein MdtA-like barrel-sandwich hybrid" evidence="3">
    <location>
        <begin position="73"/>
        <end position="197"/>
    </location>
</feature>
<dbReference type="Proteomes" id="UP000321436">
    <property type="component" value="Unassembled WGS sequence"/>
</dbReference>
<dbReference type="SUPFAM" id="SSF111369">
    <property type="entry name" value="HlyD-like secretion proteins"/>
    <property type="match status" value="1"/>
</dbReference>
<evidence type="ECO:0000259" key="5">
    <source>
        <dbReference type="Pfam" id="PF25989"/>
    </source>
</evidence>
<dbReference type="Pfam" id="PF25954">
    <property type="entry name" value="Beta-barrel_RND_2"/>
    <property type="match status" value="1"/>
</dbReference>
<dbReference type="EMBL" id="BKAU01000001">
    <property type="protein sequence ID" value="GEP95060.1"/>
    <property type="molecule type" value="Genomic_DNA"/>
</dbReference>
<dbReference type="GO" id="GO:0015562">
    <property type="term" value="F:efflux transmembrane transporter activity"/>
    <property type="evidence" value="ECO:0007669"/>
    <property type="project" value="TreeGrafter"/>
</dbReference>
<comment type="similarity">
    <text evidence="1">Belongs to the membrane fusion protein (MFP) (TC 8.A.1) family.</text>
</comment>
<evidence type="ECO:0000256" key="2">
    <source>
        <dbReference type="SAM" id="Coils"/>
    </source>
</evidence>
<dbReference type="Gene3D" id="2.40.50.100">
    <property type="match status" value="1"/>
</dbReference>
<gene>
    <name evidence="6" type="primary">mexH</name>
    <name evidence="6" type="ORF">CCY01nite_13200</name>
</gene>
<dbReference type="RefSeq" id="WP_146859004.1">
    <property type="nucleotide sequence ID" value="NZ_BKAU01000001.1"/>
</dbReference>
<feature type="domain" description="CusB-like beta-barrel" evidence="4">
    <location>
        <begin position="204"/>
        <end position="276"/>
    </location>
</feature>
<dbReference type="PANTHER" id="PTHR30469">
    <property type="entry name" value="MULTIDRUG RESISTANCE PROTEIN MDTA"/>
    <property type="match status" value="1"/>
</dbReference>
<evidence type="ECO:0000259" key="3">
    <source>
        <dbReference type="Pfam" id="PF25917"/>
    </source>
</evidence>
<dbReference type="Gene3D" id="2.40.420.20">
    <property type="match status" value="1"/>
</dbReference>
<keyword evidence="2" id="KW-0175">Coiled coil</keyword>
<protein>
    <submittedName>
        <fullName evidence="6">MexH family multidrug efflux RND transporter periplasmic adaptor subunit</fullName>
    </submittedName>
</protein>
<evidence type="ECO:0000313" key="7">
    <source>
        <dbReference type="Proteomes" id="UP000321436"/>
    </source>
</evidence>
<evidence type="ECO:0000313" key="6">
    <source>
        <dbReference type="EMBL" id="GEP95060.1"/>
    </source>
</evidence>
<evidence type="ECO:0000259" key="4">
    <source>
        <dbReference type="Pfam" id="PF25954"/>
    </source>
</evidence>
<reference evidence="6 7" key="1">
    <citation type="submission" date="2019-07" db="EMBL/GenBank/DDBJ databases">
        <title>Whole genome shotgun sequence of Chitinophaga cymbidii NBRC 109752.</title>
        <authorList>
            <person name="Hosoyama A."/>
            <person name="Uohara A."/>
            <person name="Ohji S."/>
            <person name="Ichikawa N."/>
        </authorList>
    </citation>
    <scope>NUCLEOTIDE SEQUENCE [LARGE SCALE GENOMIC DNA]</scope>
    <source>
        <strain evidence="6 7">NBRC 109752</strain>
    </source>
</reference>
<dbReference type="NCBIfam" id="TIGR01730">
    <property type="entry name" value="RND_mfp"/>
    <property type="match status" value="1"/>
</dbReference>
<feature type="coiled-coil region" evidence="2">
    <location>
        <begin position="111"/>
        <end position="162"/>
    </location>
</feature>
<sequence>MKKVLIYGTLTIAVLAAIIWKLNANKKANTEKTEYVKQSNTGDVPVLTEKVVRTEFEQQFAANGNFEPFRELTFMSEVSGRITQLYVDEGSFVKQGQALARVDDEIVGTDLQSAKVNLEQLKVDKERYESAFRTGGVTKKQMDDARLQYDLAKSKYEAASRRIRDTHVKAPISGTINAKYVELGAYLSPGTKMFDIVDVSRLKLRVTVPEQQVIHLKTGDKVEVSSNVYPEITYTGKITFIAAKGDASLSYPVEMEVANVNGKSLKAGMYGTAHFDMPKQDAAMLIPRTAFVGGVNSNQVYVMDNNIAKVRKVVAGRIFGDKVEIREGLNEGETVITSGQINLTEGAKVTVLQK</sequence>
<dbReference type="Pfam" id="PF25989">
    <property type="entry name" value="YknX_C"/>
    <property type="match status" value="1"/>
</dbReference>
<dbReference type="InterPro" id="IPR006143">
    <property type="entry name" value="RND_pump_MFP"/>
</dbReference>
<dbReference type="Gene3D" id="2.40.30.170">
    <property type="match status" value="1"/>
</dbReference>
<feature type="domain" description="YknX-like C-terminal permuted SH3-like" evidence="5">
    <location>
        <begin position="285"/>
        <end position="351"/>
    </location>
</feature>
<comment type="caution">
    <text evidence="6">The sequence shown here is derived from an EMBL/GenBank/DDBJ whole genome shotgun (WGS) entry which is preliminary data.</text>
</comment>
<dbReference type="InterPro" id="IPR058792">
    <property type="entry name" value="Beta-barrel_RND_2"/>
</dbReference>
<keyword evidence="7" id="KW-1185">Reference proteome</keyword>
<dbReference type="InterPro" id="IPR058625">
    <property type="entry name" value="MdtA-like_BSH"/>
</dbReference>
<dbReference type="InterPro" id="IPR058637">
    <property type="entry name" value="YknX-like_C"/>
</dbReference>
<name>A0A512RH92_9BACT</name>
<accession>A0A512RH92</accession>